<sequence length="83" mass="8635">MSDNNSNKASTPTAPGIAPINSGYQGQPHTRVYKVGPRVNIVNAPEVASSRGIDLQPGQTMQVVKQIGSGGPVIVVPLNSLKE</sequence>
<protein>
    <submittedName>
        <fullName evidence="3">Uncharacterized protein</fullName>
    </submittedName>
</protein>
<feature type="compositionally biased region" description="Polar residues" evidence="1">
    <location>
        <begin position="1"/>
        <end position="13"/>
    </location>
</feature>
<accession>A0A914X4N0</accession>
<name>A0A914X4N0_9BILA</name>
<organism evidence="2 3">
    <name type="scientific">Plectus sambesii</name>
    <dbReference type="NCBI Taxonomy" id="2011161"/>
    <lineage>
        <taxon>Eukaryota</taxon>
        <taxon>Metazoa</taxon>
        <taxon>Ecdysozoa</taxon>
        <taxon>Nematoda</taxon>
        <taxon>Chromadorea</taxon>
        <taxon>Plectida</taxon>
        <taxon>Plectina</taxon>
        <taxon>Plectoidea</taxon>
        <taxon>Plectidae</taxon>
        <taxon>Plectus</taxon>
    </lineage>
</organism>
<evidence type="ECO:0000256" key="1">
    <source>
        <dbReference type="SAM" id="MobiDB-lite"/>
    </source>
</evidence>
<keyword evidence="2" id="KW-1185">Reference proteome</keyword>
<feature type="region of interest" description="Disordered" evidence="1">
    <location>
        <begin position="1"/>
        <end position="28"/>
    </location>
</feature>
<evidence type="ECO:0000313" key="2">
    <source>
        <dbReference type="Proteomes" id="UP000887566"/>
    </source>
</evidence>
<dbReference type="Proteomes" id="UP000887566">
    <property type="component" value="Unplaced"/>
</dbReference>
<dbReference type="WBParaSite" id="PSAMB.scaffold63size88973.g1493.t1">
    <property type="protein sequence ID" value="PSAMB.scaffold63size88973.g1493.t1"/>
    <property type="gene ID" value="PSAMB.scaffold63size88973.g1493"/>
</dbReference>
<reference evidence="3" key="1">
    <citation type="submission" date="2022-11" db="UniProtKB">
        <authorList>
            <consortium name="WormBaseParasite"/>
        </authorList>
    </citation>
    <scope>IDENTIFICATION</scope>
</reference>
<proteinExistence type="predicted"/>
<evidence type="ECO:0000313" key="3">
    <source>
        <dbReference type="WBParaSite" id="PSAMB.scaffold63size88973.g1493.t1"/>
    </source>
</evidence>
<dbReference type="AlphaFoldDB" id="A0A914X4N0"/>